<feature type="region of interest" description="Disordered" evidence="5">
    <location>
        <begin position="93"/>
        <end position="131"/>
    </location>
</feature>
<dbReference type="InterPro" id="IPR013083">
    <property type="entry name" value="Znf_RING/FYVE/PHD"/>
</dbReference>
<keyword evidence="2 4" id="KW-0863">Zinc-finger</keyword>
<evidence type="ECO:0000259" key="6">
    <source>
        <dbReference type="PROSITE" id="PS50178"/>
    </source>
</evidence>
<dbReference type="InterPro" id="IPR007461">
    <property type="entry name" value="Ysc84_actin-binding"/>
</dbReference>
<dbReference type="Pfam" id="PF04366">
    <property type="entry name" value="Ysc84"/>
    <property type="match status" value="1"/>
</dbReference>
<sequence length="547" mass="59211">MSNQQQPSTENNSLFAPTIVNLPPLPESQRSNDDNRSTPPTSPRRSSPWQPDPTALSCTSCHTPFDPLNRRHHCRLCGMVFCHSCSNTRSLIPPTDLVLRSDNNNNNNNGSRIHNRSAPLHSPHDPASPYDTSLEYRIHQSRQPQRTCHPCRARLAPLQDELRETNSNASRYNFVHASGGVRSLCNSPLAFTLGHEVRKAAYALANLLPREKQRRGGALIRLGVEEGEFTYPPREADPCRDNFDVDFTLRNVDGVHIPSKLLRKAKGIAIVTCAKGGLGFAGFEFGTGLVVARCCSSADAADNDDATFNKQRDNMDWSAPSAIGLAGFAWGALLGAQLSDHIFLLMTSEAVRLFSTQDATIQLGVDVGVAVGPVGRSAEADLAASRSNGTVAMAPIYTYSLSKGLYAGVSMDGRVVVTRPRVNEKFYGRAVTAEELLGGHVPRPPAAQPLYDAIRRCLVYGDGVGESSFSRSGGGGGSRGGMLSSESGHSAEKDNPNRTMVTPGGLFERWSHTTGLGMPVATPPSRTENPYNLAGRYDPTWQPNFSE</sequence>
<feature type="region of interest" description="Disordered" evidence="5">
    <location>
        <begin position="1"/>
        <end position="53"/>
    </location>
</feature>
<feature type="domain" description="FYVE-type" evidence="6">
    <location>
        <begin position="52"/>
        <end position="156"/>
    </location>
</feature>
<evidence type="ECO:0000256" key="3">
    <source>
        <dbReference type="ARBA" id="ARBA00022833"/>
    </source>
</evidence>
<dbReference type="PANTHER" id="PTHR15629:SF2">
    <property type="entry name" value="SH3 DOMAIN-CONTAINING YSC84-LIKE PROTEIN 1"/>
    <property type="match status" value="1"/>
</dbReference>
<dbReference type="PANTHER" id="PTHR15629">
    <property type="entry name" value="SH3YL1 PROTEIN"/>
    <property type="match status" value="1"/>
</dbReference>
<dbReference type="Gene3D" id="3.30.40.10">
    <property type="entry name" value="Zinc/RING finger domain, C3HC4 (zinc finger)"/>
    <property type="match status" value="1"/>
</dbReference>
<comment type="caution">
    <text evidence="7">The sequence shown here is derived from an EMBL/GenBank/DDBJ whole genome shotgun (WGS) entry which is preliminary data.</text>
</comment>
<gene>
    <name evidence="7" type="ORF">HJC23_007488</name>
</gene>
<dbReference type="Proteomes" id="UP001516023">
    <property type="component" value="Unassembled WGS sequence"/>
</dbReference>
<evidence type="ECO:0000256" key="1">
    <source>
        <dbReference type="ARBA" id="ARBA00022723"/>
    </source>
</evidence>
<dbReference type="EMBL" id="JABMIG020000497">
    <property type="protein sequence ID" value="KAL3776327.1"/>
    <property type="molecule type" value="Genomic_DNA"/>
</dbReference>
<feature type="compositionally biased region" description="Low complexity" evidence="5">
    <location>
        <begin position="37"/>
        <end position="48"/>
    </location>
</feature>
<feature type="compositionally biased region" description="Polar residues" evidence="5">
    <location>
        <begin position="1"/>
        <end position="15"/>
    </location>
</feature>
<evidence type="ECO:0000313" key="7">
    <source>
        <dbReference type="EMBL" id="KAL3776327.1"/>
    </source>
</evidence>
<dbReference type="InterPro" id="IPR051702">
    <property type="entry name" value="SH3_domain_YSC84-like"/>
</dbReference>
<name>A0ABD3NKH7_9STRA</name>
<keyword evidence="1" id="KW-0479">Metal-binding</keyword>
<dbReference type="SMART" id="SM00064">
    <property type="entry name" value="FYVE"/>
    <property type="match status" value="1"/>
</dbReference>
<protein>
    <recommendedName>
        <fullName evidence="6">FYVE-type domain-containing protein</fullName>
    </recommendedName>
</protein>
<reference evidence="7 8" key="1">
    <citation type="journal article" date="2020" name="G3 (Bethesda)">
        <title>Improved Reference Genome for Cyclotella cryptica CCMP332, a Model for Cell Wall Morphogenesis, Salinity Adaptation, and Lipid Production in Diatoms (Bacillariophyta).</title>
        <authorList>
            <person name="Roberts W.R."/>
            <person name="Downey K.M."/>
            <person name="Ruck E.C."/>
            <person name="Traller J.C."/>
            <person name="Alverson A.J."/>
        </authorList>
    </citation>
    <scope>NUCLEOTIDE SEQUENCE [LARGE SCALE GENOMIC DNA]</scope>
    <source>
        <strain evidence="7 8">CCMP332</strain>
    </source>
</reference>
<evidence type="ECO:0000256" key="4">
    <source>
        <dbReference type="PROSITE-ProRule" id="PRU00091"/>
    </source>
</evidence>
<organism evidence="7 8">
    <name type="scientific">Cyclotella cryptica</name>
    <dbReference type="NCBI Taxonomy" id="29204"/>
    <lineage>
        <taxon>Eukaryota</taxon>
        <taxon>Sar</taxon>
        <taxon>Stramenopiles</taxon>
        <taxon>Ochrophyta</taxon>
        <taxon>Bacillariophyta</taxon>
        <taxon>Coscinodiscophyceae</taxon>
        <taxon>Thalassiosirophycidae</taxon>
        <taxon>Stephanodiscales</taxon>
        <taxon>Stephanodiscaceae</taxon>
        <taxon>Cyclotella</taxon>
    </lineage>
</organism>
<dbReference type="AlphaFoldDB" id="A0ABD3NKH7"/>
<accession>A0ABD3NKH7</accession>
<dbReference type="Pfam" id="PF01363">
    <property type="entry name" value="FYVE"/>
    <property type="match status" value="1"/>
</dbReference>
<dbReference type="InterPro" id="IPR011011">
    <property type="entry name" value="Znf_FYVE_PHD"/>
</dbReference>
<evidence type="ECO:0000256" key="2">
    <source>
        <dbReference type="ARBA" id="ARBA00022771"/>
    </source>
</evidence>
<keyword evidence="8" id="KW-1185">Reference proteome</keyword>
<dbReference type="SUPFAM" id="SSF57903">
    <property type="entry name" value="FYVE/PHD zinc finger"/>
    <property type="match status" value="1"/>
</dbReference>
<dbReference type="PROSITE" id="PS50178">
    <property type="entry name" value="ZF_FYVE"/>
    <property type="match status" value="1"/>
</dbReference>
<dbReference type="GO" id="GO:0008270">
    <property type="term" value="F:zinc ion binding"/>
    <property type="evidence" value="ECO:0007669"/>
    <property type="project" value="UniProtKB-KW"/>
</dbReference>
<proteinExistence type="predicted"/>
<evidence type="ECO:0000256" key="5">
    <source>
        <dbReference type="SAM" id="MobiDB-lite"/>
    </source>
</evidence>
<evidence type="ECO:0000313" key="8">
    <source>
        <dbReference type="Proteomes" id="UP001516023"/>
    </source>
</evidence>
<feature type="region of interest" description="Disordered" evidence="5">
    <location>
        <begin position="468"/>
        <end position="547"/>
    </location>
</feature>
<dbReference type="InterPro" id="IPR000306">
    <property type="entry name" value="Znf_FYVE"/>
</dbReference>
<dbReference type="InterPro" id="IPR017455">
    <property type="entry name" value="Znf_FYVE-rel"/>
</dbReference>
<keyword evidence="3" id="KW-0862">Zinc</keyword>